<comment type="caution">
    <text evidence="1">The sequence shown here is derived from an EMBL/GenBank/DDBJ whole genome shotgun (WGS) entry which is preliminary data.</text>
</comment>
<reference evidence="1 2" key="1">
    <citation type="submission" date="2019-05" db="EMBL/GenBank/DDBJ databases">
        <title>Another draft genome of Portunus trituberculatus and its Hox gene families provides insights of decapod evolution.</title>
        <authorList>
            <person name="Jeong J.-H."/>
            <person name="Song I."/>
            <person name="Kim S."/>
            <person name="Choi T."/>
            <person name="Kim D."/>
            <person name="Ryu S."/>
            <person name="Kim W."/>
        </authorList>
    </citation>
    <scope>NUCLEOTIDE SEQUENCE [LARGE SCALE GENOMIC DNA]</scope>
    <source>
        <tissue evidence="1">Muscle</tissue>
    </source>
</reference>
<evidence type="ECO:0000313" key="1">
    <source>
        <dbReference type="EMBL" id="MPC12111.1"/>
    </source>
</evidence>
<dbReference type="EMBL" id="VSRR010000198">
    <property type="protein sequence ID" value="MPC12111.1"/>
    <property type="molecule type" value="Genomic_DNA"/>
</dbReference>
<gene>
    <name evidence="1" type="ORF">E2C01_004789</name>
</gene>
<accession>A0A5B7CT99</accession>
<dbReference type="AlphaFoldDB" id="A0A5B7CT99"/>
<evidence type="ECO:0000313" key="2">
    <source>
        <dbReference type="Proteomes" id="UP000324222"/>
    </source>
</evidence>
<proteinExistence type="predicted"/>
<organism evidence="1 2">
    <name type="scientific">Portunus trituberculatus</name>
    <name type="common">Swimming crab</name>
    <name type="synonym">Neptunus trituberculatus</name>
    <dbReference type="NCBI Taxonomy" id="210409"/>
    <lineage>
        <taxon>Eukaryota</taxon>
        <taxon>Metazoa</taxon>
        <taxon>Ecdysozoa</taxon>
        <taxon>Arthropoda</taxon>
        <taxon>Crustacea</taxon>
        <taxon>Multicrustacea</taxon>
        <taxon>Malacostraca</taxon>
        <taxon>Eumalacostraca</taxon>
        <taxon>Eucarida</taxon>
        <taxon>Decapoda</taxon>
        <taxon>Pleocyemata</taxon>
        <taxon>Brachyura</taxon>
        <taxon>Eubrachyura</taxon>
        <taxon>Portunoidea</taxon>
        <taxon>Portunidae</taxon>
        <taxon>Portuninae</taxon>
        <taxon>Portunus</taxon>
    </lineage>
</organism>
<name>A0A5B7CT99_PORTR</name>
<keyword evidence="2" id="KW-1185">Reference proteome</keyword>
<protein>
    <submittedName>
        <fullName evidence="1">Uncharacterized protein</fullName>
    </submittedName>
</protein>
<dbReference type="Proteomes" id="UP000324222">
    <property type="component" value="Unassembled WGS sequence"/>
</dbReference>
<sequence>MESEKAEFGATWSVKDSFPPFRERGKEERTWWGRWWTECILYRHTLASALRVGSLATHTQHGITFGPTRTGSDKTNKYRTQWQLEKKETTRLERSVIHTYILPTHRLLVTLIDLHPHLLTQLVASSGIPNLMAEVLRMCEIDLRLYEIWKGYRKRGKGNRSLLIDWGLLKDRKDVSNSKKSRSSPRLNHGTYSPQQDIIQLVSVAS</sequence>